<dbReference type="SUPFAM" id="SSF109854">
    <property type="entry name" value="DinB/YfiT-like putative metalloenzymes"/>
    <property type="match status" value="1"/>
</dbReference>
<evidence type="ECO:0000313" key="2">
    <source>
        <dbReference type="EMBL" id="MFD1862867.1"/>
    </source>
</evidence>
<evidence type="ECO:0000259" key="1">
    <source>
        <dbReference type="Pfam" id="PF12867"/>
    </source>
</evidence>
<feature type="domain" description="DinB-like" evidence="1">
    <location>
        <begin position="12"/>
        <end position="150"/>
    </location>
</feature>
<gene>
    <name evidence="2" type="ORF">ACFSDB_07980</name>
</gene>
<accession>A0ABW4QH07</accession>
<name>A0ABW4QH07_9BACL</name>
<dbReference type="EMBL" id="JBHUFW010000005">
    <property type="protein sequence ID" value="MFD1862867.1"/>
    <property type="molecule type" value="Genomic_DNA"/>
</dbReference>
<dbReference type="Gene3D" id="1.20.120.450">
    <property type="entry name" value="dinb family like domain"/>
    <property type="match status" value="1"/>
</dbReference>
<proteinExistence type="predicted"/>
<organism evidence="2 3">
    <name type="scientific">Planococcus chinensis</name>
    <dbReference type="NCBI Taxonomy" id="272917"/>
    <lineage>
        <taxon>Bacteria</taxon>
        <taxon>Bacillati</taxon>
        <taxon>Bacillota</taxon>
        <taxon>Bacilli</taxon>
        <taxon>Bacillales</taxon>
        <taxon>Caryophanaceae</taxon>
        <taxon>Planococcus</taxon>
    </lineage>
</organism>
<dbReference type="InterPro" id="IPR024775">
    <property type="entry name" value="DinB-like"/>
</dbReference>
<comment type="caution">
    <text evidence="2">The sequence shown here is derived from an EMBL/GenBank/DDBJ whole genome shotgun (WGS) entry which is preliminary data.</text>
</comment>
<dbReference type="Proteomes" id="UP001597273">
    <property type="component" value="Unassembled WGS sequence"/>
</dbReference>
<dbReference type="RefSeq" id="WP_204891777.1">
    <property type="nucleotide sequence ID" value="NZ_JBHUFW010000005.1"/>
</dbReference>
<dbReference type="InterPro" id="IPR034660">
    <property type="entry name" value="DinB/YfiT-like"/>
</dbReference>
<evidence type="ECO:0000313" key="3">
    <source>
        <dbReference type="Proteomes" id="UP001597273"/>
    </source>
</evidence>
<keyword evidence="3" id="KW-1185">Reference proteome</keyword>
<dbReference type="Pfam" id="PF12867">
    <property type="entry name" value="DinB_2"/>
    <property type="match status" value="1"/>
</dbReference>
<sequence>MNFDLNEAVEILERTPRTLEVFLSGLSDGWLECNEGTDTWNAKEVVGHLIEAEISDWMPRLNIILQEGENQPFPPFDRFAHLQKNSHLSIDEKLMEFQMLRKQNIQRLLEAVDPIEQLELTGLHPDFGTVKLRELLATWVVHDLTHISQIVRIMAERYRADVGPWAAYLGILNRSLPK</sequence>
<reference evidence="3" key="1">
    <citation type="journal article" date="2019" name="Int. J. Syst. Evol. Microbiol.">
        <title>The Global Catalogue of Microorganisms (GCM) 10K type strain sequencing project: providing services to taxonomists for standard genome sequencing and annotation.</title>
        <authorList>
            <consortium name="The Broad Institute Genomics Platform"/>
            <consortium name="The Broad Institute Genome Sequencing Center for Infectious Disease"/>
            <person name="Wu L."/>
            <person name="Ma J."/>
        </authorList>
    </citation>
    <scope>NUCLEOTIDE SEQUENCE [LARGE SCALE GENOMIC DNA]</scope>
    <source>
        <strain evidence="3">CGMCC 1.15475</strain>
    </source>
</reference>
<protein>
    <submittedName>
        <fullName evidence="2">DinB family protein</fullName>
    </submittedName>
</protein>